<dbReference type="Gene3D" id="1.10.260.40">
    <property type="entry name" value="lambda repressor-like DNA-binding domains"/>
    <property type="match status" value="1"/>
</dbReference>
<comment type="caution">
    <text evidence="2">The sequence shown here is derived from an EMBL/GenBank/DDBJ whole genome shotgun (WGS) entry which is preliminary data.</text>
</comment>
<sequence>MDKKKRFKLLRVLNGYSQNDVGELLQVPRSSISIWEVGKHGPGTDAVIKLADILHVDPGYLTYGKPPISHAVWIPLVPTRSDHIKTLSKEITSLLPSFLNENLLQEVHVYQLSDLGAVFLLGANKKHLIIADRQLVDGFINGFKQTEIPINKKAKLDTTVDSFNGLMLATVFNLDSDQCRLLQNDLDIVMKQKKQLTVSVSKSQEDPRYNQVLTLLQDFWNESNETQKDALSHSLKPWLKGLKI</sequence>
<dbReference type="RefSeq" id="WP_151157629.1">
    <property type="nucleotide sequence ID" value="NZ_VZRA01000004.1"/>
</dbReference>
<evidence type="ECO:0000313" key="3">
    <source>
        <dbReference type="Proteomes" id="UP000798046"/>
    </source>
</evidence>
<evidence type="ECO:0000259" key="1">
    <source>
        <dbReference type="PROSITE" id="PS50943"/>
    </source>
</evidence>
<dbReference type="EMBL" id="VZRA01000004">
    <property type="protein sequence ID" value="KAB0668998.1"/>
    <property type="molecule type" value="Genomic_DNA"/>
</dbReference>
<dbReference type="Proteomes" id="UP000798046">
    <property type="component" value="Unassembled WGS sequence"/>
</dbReference>
<dbReference type="SUPFAM" id="SSF47413">
    <property type="entry name" value="lambda repressor-like DNA-binding domains"/>
    <property type="match status" value="1"/>
</dbReference>
<keyword evidence="3" id="KW-1185">Reference proteome</keyword>
<evidence type="ECO:0000313" key="2">
    <source>
        <dbReference type="EMBL" id="KAB0668998.1"/>
    </source>
</evidence>
<feature type="domain" description="HTH cro/C1-type" evidence="1">
    <location>
        <begin position="7"/>
        <end position="61"/>
    </location>
</feature>
<name>A0ABQ6TL79_9BACT</name>
<dbReference type="PROSITE" id="PS50943">
    <property type="entry name" value="HTH_CROC1"/>
    <property type="match status" value="1"/>
</dbReference>
<accession>A0ABQ6TL79</accession>
<dbReference type="SMART" id="SM00530">
    <property type="entry name" value="HTH_XRE"/>
    <property type="match status" value="1"/>
</dbReference>
<gene>
    <name evidence="2" type="ORF">F6V30_14270</name>
</gene>
<organism evidence="2 3">
    <name type="scientific">Oryzomonas sagensis</name>
    <dbReference type="NCBI Taxonomy" id="2603857"/>
    <lineage>
        <taxon>Bacteria</taxon>
        <taxon>Pseudomonadati</taxon>
        <taxon>Thermodesulfobacteriota</taxon>
        <taxon>Desulfuromonadia</taxon>
        <taxon>Geobacterales</taxon>
        <taxon>Geobacteraceae</taxon>
        <taxon>Oryzomonas</taxon>
    </lineage>
</organism>
<dbReference type="InterPro" id="IPR010982">
    <property type="entry name" value="Lambda_DNA-bd_dom_sf"/>
</dbReference>
<reference evidence="2 3" key="1">
    <citation type="journal article" date="2020" name="Microorganisms">
        <title>Description of Three Novel Members in the Family Geobacteraceae, Oryzomonas japonicum gen. nov., sp. nov., Oryzomonas sagensis sp. nov., and Oryzomonas ruber sp. nov.</title>
        <authorList>
            <person name="Xu Z."/>
            <person name="Masuda Y."/>
            <person name="Hayakawa C."/>
            <person name="Ushijima N."/>
            <person name="Kawano K."/>
            <person name="Shiratori Y."/>
            <person name="Senoo K."/>
            <person name="Itoh H."/>
        </authorList>
    </citation>
    <scope>NUCLEOTIDE SEQUENCE [LARGE SCALE GENOMIC DNA]</scope>
    <source>
        <strain evidence="2 3">Red100</strain>
    </source>
</reference>
<dbReference type="CDD" id="cd00093">
    <property type="entry name" value="HTH_XRE"/>
    <property type="match status" value="1"/>
</dbReference>
<proteinExistence type="predicted"/>
<dbReference type="Pfam" id="PF01381">
    <property type="entry name" value="HTH_3"/>
    <property type="match status" value="1"/>
</dbReference>
<protein>
    <submittedName>
        <fullName evidence="2">Helix-turn-helix transcriptional regulator</fullName>
    </submittedName>
</protein>
<dbReference type="InterPro" id="IPR001387">
    <property type="entry name" value="Cro/C1-type_HTH"/>
</dbReference>